<dbReference type="NCBIfam" id="NF004761">
    <property type="entry name" value="PRK06092.1"/>
    <property type="match status" value="1"/>
</dbReference>
<evidence type="ECO:0000256" key="6">
    <source>
        <dbReference type="ARBA" id="ARBA00023239"/>
    </source>
</evidence>
<evidence type="ECO:0000313" key="12">
    <source>
        <dbReference type="Proteomes" id="UP000292544"/>
    </source>
</evidence>
<dbReference type="EMBL" id="SHLY01000001">
    <property type="protein sequence ID" value="TAA48240.1"/>
    <property type="molecule type" value="Genomic_DNA"/>
</dbReference>
<dbReference type="Gene3D" id="3.20.10.10">
    <property type="entry name" value="D-amino Acid Aminotransferase, subunit A, domain 2"/>
    <property type="match status" value="1"/>
</dbReference>
<evidence type="ECO:0000313" key="11">
    <source>
        <dbReference type="EMBL" id="TAA48240.1"/>
    </source>
</evidence>
<evidence type="ECO:0000256" key="5">
    <source>
        <dbReference type="ARBA" id="ARBA00022909"/>
    </source>
</evidence>
<accession>A0ABY1WU34</accession>
<dbReference type="PANTHER" id="PTHR42743">
    <property type="entry name" value="AMINO-ACID AMINOTRANSFERASE"/>
    <property type="match status" value="1"/>
</dbReference>
<keyword evidence="6 11" id="KW-0456">Lyase</keyword>
<dbReference type="EC" id="4.1.3.38" evidence="8 10"/>
<dbReference type="Gene3D" id="3.30.470.10">
    <property type="match status" value="1"/>
</dbReference>
<evidence type="ECO:0000256" key="4">
    <source>
        <dbReference type="ARBA" id="ARBA00022898"/>
    </source>
</evidence>
<dbReference type="Pfam" id="PF01063">
    <property type="entry name" value="Aminotran_4"/>
    <property type="match status" value="1"/>
</dbReference>
<dbReference type="SUPFAM" id="SSF56752">
    <property type="entry name" value="D-aminoacid aminotransferase-like PLP-dependent enzymes"/>
    <property type="match status" value="1"/>
</dbReference>
<comment type="subunit">
    <text evidence="3">Homodimer.</text>
</comment>
<dbReference type="InterPro" id="IPR017824">
    <property type="entry name" value="Aminodeoxychorismate_lyase_IV"/>
</dbReference>
<dbReference type="Proteomes" id="UP000292544">
    <property type="component" value="Unassembled WGS sequence"/>
</dbReference>
<dbReference type="InterPro" id="IPR050571">
    <property type="entry name" value="Class-IV_PLP-Dep_Aminotrnsfr"/>
</dbReference>
<keyword evidence="4" id="KW-0663">Pyridoxal phosphate</keyword>
<evidence type="ECO:0000256" key="9">
    <source>
        <dbReference type="ARBA" id="ARBA00049529"/>
    </source>
</evidence>
<dbReference type="InterPro" id="IPR001544">
    <property type="entry name" value="Aminotrans_IV"/>
</dbReference>
<evidence type="ECO:0000256" key="2">
    <source>
        <dbReference type="ARBA" id="ARBA00009320"/>
    </source>
</evidence>
<dbReference type="GO" id="GO:0008696">
    <property type="term" value="F:4-amino-4-deoxychorismate lyase activity"/>
    <property type="evidence" value="ECO:0007669"/>
    <property type="project" value="UniProtKB-EC"/>
</dbReference>
<dbReference type="InterPro" id="IPR043132">
    <property type="entry name" value="BCAT-like_C"/>
</dbReference>
<dbReference type="InterPro" id="IPR036038">
    <property type="entry name" value="Aminotransferase-like"/>
</dbReference>
<gene>
    <name evidence="11" type="primary">pabC</name>
    <name evidence="11" type="ORF">EXY25_03125</name>
</gene>
<proteinExistence type="inferred from homology"/>
<evidence type="ECO:0000256" key="1">
    <source>
        <dbReference type="ARBA" id="ARBA00001933"/>
    </source>
</evidence>
<reference evidence="12" key="1">
    <citation type="submission" date="2019-02" db="EMBL/GenBank/DDBJ databases">
        <title>Draft genome sequence of Muricauda sp. 176CP4-71.</title>
        <authorList>
            <person name="Park J.-S."/>
        </authorList>
    </citation>
    <scope>NUCLEOTIDE SEQUENCE [LARGE SCALE GENOMIC DNA]</scope>
    <source>
        <strain evidence="12">176GS2-150</strain>
    </source>
</reference>
<comment type="pathway">
    <text evidence="7">Cofactor biosynthesis; tetrahydrofolate biosynthesis; 4-aminobenzoate from chorismate: step 2/2.</text>
</comment>
<evidence type="ECO:0000256" key="7">
    <source>
        <dbReference type="ARBA" id="ARBA00035633"/>
    </source>
</evidence>
<keyword evidence="5" id="KW-0289">Folate biosynthesis</keyword>
<comment type="caution">
    <text evidence="11">The sequence shown here is derived from an EMBL/GenBank/DDBJ whole genome shotgun (WGS) entry which is preliminary data.</text>
</comment>
<comment type="similarity">
    <text evidence="2">Belongs to the class-IV pyridoxal-phosphate-dependent aminotransferase family.</text>
</comment>
<evidence type="ECO:0000256" key="3">
    <source>
        <dbReference type="ARBA" id="ARBA00011738"/>
    </source>
</evidence>
<dbReference type="InterPro" id="IPR043131">
    <property type="entry name" value="BCAT-like_N"/>
</dbReference>
<evidence type="ECO:0000256" key="8">
    <source>
        <dbReference type="ARBA" id="ARBA00035676"/>
    </source>
</evidence>
<dbReference type="NCBIfam" id="TIGR03461">
    <property type="entry name" value="pabC_Proteo"/>
    <property type="match status" value="1"/>
</dbReference>
<sequence>MKKPDTLWHQAFLLSVITLLHLINGVASSQIDVNDRGLQYGDGFFTTMLVTDGHAQWWDYHLARLQTSAQRLYISGIDWHRLERDVFATASAQPSSVIKVVITRGSGGRGYSPQGCNLPSVIVSQFAVPAHVDGWQQNGISLGVAKFKLGVSPALAGLKTLNRLEQVLGRQEVLALGVDDAVFCNVNGDVIETNAANIFWRKDELVYTCDLCGSGVAGVMSQVVLDTLSAENIPFNVVKGTLDALRSADEIWITNSVQQVVPVRLFDGRVMQDFAFSRRLQAIIMEGNR</sequence>
<protein>
    <recommendedName>
        <fullName evidence="8 10">Aminodeoxychorismate lyase</fullName>
        <ecNumber evidence="8 10">4.1.3.38</ecNumber>
    </recommendedName>
</protein>
<comment type="catalytic activity">
    <reaction evidence="9">
        <text>4-amino-4-deoxychorismate = 4-aminobenzoate + pyruvate + H(+)</text>
        <dbReference type="Rhea" id="RHEA:16201"/>
        <dbReference type="ChEBI" id="CHEBI:15361"/>
        <dbReference type="ChEBI" id="CHEBI:15378"/>
        <dbReference type="ChEBI" id="CHEBI:17836"/>
        <dbReference type="ChEBI" id="CHEBI:58406"/>
        <dbReference type="EC" id="4.1.3.38"/>
    </reaction>
</comment>
<dbReference type="CDD" id="cd01559">
    <property type="entry name" value="ADCL_like"/>
    <property type="match status" value="1"/>
</dbReference>
<comment type="cofactor">
    <cofactor evidence="1">
        <name>pyridoxal 5'-phosphate</name>
        <dbReference type="ChEBI" id="CHEBI:597326"/>
    </cofactor>
</comment>
<dbReference type="PANTHER" id="PTHR42743:SF2">
    <property type="entry name" value="AMINODEOXYCHORISMATE LYASE"/>
    <property type="match status" value="1"/>
</dbReference>
<organism evidence="11 12">
    <name type="scientific">Corallincola spongiicola</name>
    <dbReference type="NCBI Taxonomy" id="2520508"/>
    <lineage>
        <taxon>Bacteria</taxon>
        <taxon>Pseudomonadati</taxon>
        <taxon>Pseudomonadota</taxon>
        <taxon>Gammaproteobacteria</taxon>
        <taxon>Alteromonadales</taxon>
        <taxon>Psychromonadaceae</taxon>
        <taxon>Corallincola</taxon>
    </lineage>
</organism>
<evidence type="ECO:0000256" key="10">
    <source>
        <dbReference type="NCBIfam" id="TIGR03461"/>
    </source>
</evidence>
<name>A0ABY1WU34_9GAMM</name>
<keyword evidence="12" id="KW-1185">Reference proteome</keyword>